<evidence type="ECO:0000256" key="10">
    <source>
        <dbReference type="ARBA" id="ARBA00023180"/>
    </source>
</evidence>
<dbReference type="PANTHER" id="PTHR24027">
    <property type="entry name" value="CADHERIN-23"/>
    <property type="match status" value="1"/>
</dbReference>
<protein>
    <recommendedName>
        <fullName evidence="14">Cadherin domain-containing protein</fullName>
    </recommendedName>
</protein>
<dbReference type="AlphaFoldDB" id="A0ABD3X5B0"/>
<dbReference type="GO" id="GO:0005886">
    <property type="term" value="C:plasma membrane"/>
    <property type="evidence" value="ECO:0007669"/>
    <property type="project" value="UniProtKB-SubCell"/>
</dbReference>
<dbReference type="GO" id="GO:0005509">
    <property type="term" value="F:calcium ion binding"/>
    <property type="evidence" value="ECO:0007669"/>
    <property type="project" value="UniProtKB-UniRule"/>
</dbReference>
<dbReference type="Pfam" id="PF08266">
    <property type="entry name" value="Cadherin_2"/>
    <property type="match status" value="1"/>
</dbReference>
<feature type="domain" description="Cadherin" evidence="14">
    <location>
        <begin position="572"/>
        <end position="676"/>
    </location>
</feature>
<dbReference type="PANTHER" id="PTHR24027:SF438">
    <property type="entry name" value="CADHERIN 23"/>
    <property type="match status" value="1"/>
</dbReference>
<dbReference type="InterPro" id="IPR015919">
    <property type="entry name" value="Cadherin-like_sf"/>
</dbReference>
<evidence type="ECO:0000313" key="15">
    <source>
        <dbReference type="EMBL" id="KAL3880766.1"/>
    </source>
</evidence>
<dbReference type="PROSITE" id="PS00232">
    <property type="entry name" value="CADHERIN_1"/>
    <property type="match status" value="4"/>
</dbReference>
<dbReference type="InterPro" id="IPR002126">
    <property type="entry name" value="Cadherin-like_dom"/>
</dbReference>
<keyword evidence="3 12" id="KW-0812">Transmembrane</keyword>
<feature type="domain" description="Cadherin" evidence="14">
    <location>
        <begin position="27"/>
        <end position="145"/>
    </location>
</feature>
<evidence type="ECO:0000256" key="5">
    <source>
        <dbReference type="ARBA" id="ARBA00022737"/>
    </source>
</evidence>
<feature type="domain" description="Cadherin" evidence="14">
    <location>
        <begin position="146"/>
        <end position="255"/>
    </location>
</feature>
<evidence type="ECO:0000256" key="12">
    <source>
        <dbReference type="SAM" id="Phobius"/>
    </source>
</evidence>
<dbReference type="InterPro" id="IPR013164">
    <property type="entry name" value="Cadherin_N"/>
</dbReference>
<evidence type="ECO:0000259" key="14">
    <source>
        <dbReference type="PROSITE" id="PS50268"/>
    </source>
</evidence>
<evidence type="ECO:0000256" key="3">
    <source>
        <dbReference type="ARBA" id="ARBA00022692"/>
    </source>
</evidence>
<feature type="domain" description="Cadherin" evidence="14">
    <location>
        <begin position="256"/>
        <end position="363"/>
    </location>
</feature>
<evidence type="ECO:0000256" key="6">
    <source>
        <dbReference type="ARBA" id="ARBA00022837"/>
    </source>
</evidence>
<evidence type="ECO:0000256" key="11">
    <source>
        <dbReference type="PROSITE-ProRule" id="PRU00043"/>
    </source>
</evidence>
<dbReference type="FunFam" id="2.60.40.60:FF:000002">
    <property type="entry name" value="Protocadherin alpha 2"/>
    <property type="match status" value="1"/>
</dbReference>
<dbReference type="FunFam" id="2.60.40.60:FF:000020">
    <property type="entry name" value="Dachsous cadherin-related 1b"/>
    <property type="match status" value="1"/>
</dbReference>
<proteinExistence type="predicted"/>
<dbReference type="Pfam" id="PF00028">
    <property type="entry name" value="Cadherin"/>
    <property type="match status" value="6"/>
</dbReference>
<evidence type="ECO:0000256" key="1">
    <source>
        <dbReference type="ARBA" id="ARBA00004251"/>
    </source>
</evidence>
<dbReference type="SUPFAM" id="SSF49313">
    <property type="entry name" value="Cadherin-like"/>
    <property type="match status" value="7"/>
</dbReference>
<keyword evidence="7" id="KW-0130">Cell adhesion</keyword>
<keyword evidence="16" id="KW-1185">Reference proteome</keyword>
<evidence type="ECO:0000256" key="9">
    <source>
        <dbReference type="ARBA" id="ARBA00023136"/>
    </source>
</evidence>
<evidence type="ECO:0000313" key="16">
    <source>
        <dbReference type="Proteomes" id="UP001634394"/>
    </source>
</evidence>
<dbReference type="SMART" id="SM00112">
    <property type="entry name" value="CA"/>
    <property type="match status" value="7"/>
</dbReference>
<dbReference type="Proteomes" id="UP001634394">
    <property type="component" value="Unassembled WGS sequence"/>
</dbReference>
<dbReference type="Gene3D" id="2.60.40.60">
    <property type="entry name" value="Cadherins"/>
    <property type="match status" value="7"/>
</dbReference>
<dbReference type="EMBL" id="JBJQND010000004">
    <property type="protein sequence ID" value="KAL3880766.1"/>
    <property type="molecule type" value="Genomic_DNA"/>
</dbReference>
<feature type="domain" description="Cadherin" evidence="14">
    <location>
        <begin position="364"/>
        <end position="467"/>
    </location>
</feature>
<evidence type="ECO:0000256" key="8">
    <source>
        <dbReference type="ARBA" id="ARBA00022989"/>
    </source>
</evidence>
<keyword evidence="9 12" id="KW-0472">Membrane</keyword>
<feature type="domain" description="Cadherin" evidence="14">
    <location>
        <begin position="468"/>
        <end position="571"/>
    </location>
</feature>
<comment type="subcellular location">
    <subcellularLocation>
        <location evidence="1">Cell membrane</location>
        <topology evidence="1">Single-pass type I membrane protein</topology>
    </subcellularLocation>
</comment>
<dbReference type="InterPro" id="IPR020894">
    <property type="entry name" value="Cadherin_CS"/>
</dbReference>
<evidence type="ECO:0000256" key="2">
    <source>
        <dbReference type="ARBA" id="ARBA00022475"/>
    </source>
</evidence>
<evidence type="ECO:0000256" key="4">
    <source>
        <dbReference type="ARBA" id="ARBA00022729"/>
    </source>
</evidence>
<gene>
    <name evidence="15" type="ORF">ACJMK2_032981</name>
</gene>
<keyword evidence="5" id="KW-0677">Repeat</keyword>
<dbReference type="PRINTS" id="PR00205">
    <property type="entry name" value="CADHERIN"/>
</dbReference>
<accession>A0ABD3X5B0</accession>
<name>A0ABD3X5B0_SINWO</name>
<keyword evidence="2" id="KW-1003">Cell membrane</keyword>
<dbReference type="PROSITE" id="PS50268">
    <property type="entry name" value="CADHERIN_2"/>
    <property type="match status" value="7"/>
</dbReference>
<dbReference type="CDD" id="cd11304">
    <property type="entry name" value="Cadherin_repeat"/>
    <property type="match status" value="7"/>
</dbReference>
<dbReference type="FunFam" id="2.60.40.60:FF:000004">
    <property type="entry name" value="Protocadherin 1 gamma 2"/>
    <property type="match status" value="1"/>
</dbReference>
<comment type="caution">
    <text evidence="15">The sequence shown here is derived from an EMBL/GenBank/DDBJ whole genome shotgun (WGS) entry which is preliminary data.</text>
</comment>
<reference evidence="15 16" key="1">
    <citation type="submission" date="2024-11" db="EMBL/GenBank/DDBJ databases">
        <title>Chromosome-level genome assembly of the freshwater bivalve Anodonta woodiana.</title>
        <authorList>
            <person name="Chen X."/>
        </authorList>
    </citation>
    <scope>NUCLEOTIDE SEQUENCE [LARGE SCALE GENOMIC DNA]</scope>
    <source>
        <strain evidence="15">MN2024</strain>
        <tissue evidence="15">Gills</tissue>
    </source>
</reference>
<evidence type="ECO:0000256" key="13">
    <source>
        <dbReference type="SAM" id="SignalP"/>
    </source>
</evidence>
<dbReference type="GO" id="GO:0007155">
    <property type="term" value="P:cell adhesion"/>
    <property type="evidence" value="ECO:0007669"/>
    <property type="project" value="UniProtKB-KW"/>
</dbReference>
<feature type="signal peptide" evidence="13">
    <location>
        <begin position="1"/>
        <end position="28"/>
    </location>
</feature>
<dbReference type="FunFam" id="2.60.40.60:FF:000007">
    <property type="entry name" value="Protocadherin alpha 2"/>
    <property type="match status" value="1"/>
</dbReference>
<dbReference type="FunFam" id="2.60.40.60:FF:000092">
    <property type="entry name" value="Protocadherin 8"/>
    <property type="match status" value="1"/>
</dbReference>
<feature type="non-terminal residue" evidence="15">
    <location>
        <position position="939"/>
    </location>
</feature>
<feature type="chain" id="PRO_5044815741" description="Cadherin domain-containing protein" evidence="13">
    <location>
        <begin position="29"/>
        <end position="939"/>
    </location>
</feature>
<evidence type="ECO:0000256" key="7">
    <source>
        <dbReference type="ARBA" id="ARBA00022889"/>
    </source>
</evidence>
<keyword evidence="6 11" id="KW-0106">Calcium</keyword>
<keyword evidence="10" id="KW-0325">Glycoprotein</keyword>
<keyword evidence="8 12" id="KW-1133">Transmembrane helix</keyword>
<keyword evidence="4 13" id="KW-0732">Signal</keyword>
<dbReference type="InterPro" id="IPR039808">
    <property type="entry name" value="Cadherin"/>
</dbReference>
<feature type="domain" description="Cadherin" evidence="14">
    <location>
        <begin position="680"/>
        <end position="784"/>
    </location>
</feature>
<dbReference type="FunFam" id="2.60.40.60:FF:000104">
    <property type="entry name" value="cadherin-23 isoform X1"/>
    <property type="match status" value="1"/>
</dbReference>
<sequence length="939" mass="103507">MASNDQSNICKAATLFLIVNILCACTRSQDIVYNIDEEQPKNTIVGTINKDYDLRSTMTTEEYQNLVYKILVQGNPNAFYFDINNRTGVFYTAAVIDREKLSQCTYSPKCVLSVDIAIQTTSSGFFRKMKIDVIVRDINDNDPHFAAKQETIEFSEASVIGSSATIQGAMDIDAGNFSVQSYRILPQDSPFSVRFEKYVDSSSIVIIALKQELDREKKDFYSITVVAEDGGIPPRAGTILVNVTVIDVNDNAPEFIQKVYNVTVMEDVDINTTILILSATDKDIGLNGEIKYGLSPIQSLDILKRFEVDSRTGELRVIGQLVYTPNQSLRIIVEASDKAEKSLISQAEVYVNILDSNNNAPVINMNILSAAVSEYVNVGTVVAHVSVTDDDTGRDGTVTCYGISDAFGVDKLGENEYKVVVTKSLDREIADSHNISVVCQDSGSPPLNTSKTFTVFVQDENDNPPVFTKRVYFLTVEENNEVSVVIGSVSASDIDIGQNAKITYRLESERLNSFWLDPENGEIRANSVLDREINTQISFIVIAFDNGVSALSGSATVVINVTDVNDNAPKFTESPYKANIEENVPFGTTLTRLIATDRDNGVNATVVFSYVSPLSEDFPFFLYSNGTIVTANRLDREVKSRYNFTVMASDQGTPPLSSSVQVVITIADQNDNFPVFIFPKKGNNTVTVSYYAIPGSVIATVTANDLDAGRNALLSYHIIAKNDTDIFSLSSNTGALRIMRNLKPSDYSEYRLTIYSEDYGDQPLSTNETMYIIISTASETSEIMESSHNFVIAVTIGCVTAILSMIIVITIFIIKRRDKLKSMDTTPSYSSVTADRSNLTLVGKGENEKQGQSQQLEFRHKTMPDHGSLTEHDVHQISYPENNNKYMGSDLGSSGQMFGKMANVGFHSHELDTATILQQHNSILQSRGAITPRHGNDNT</sequence>
<feature type="transmembrane region" description="Helical" evidence="12">
    <location>
        <begin position="790"/>
        <end position="814"/>
    </location>
</feature>
<organism evidence="15 16">
    <name type="scientific">Sinanodonta woodiana</name>
    <name type="common">Chinese pond mussel</name>
    <name type="synonym">Anodonta woodiana</name>
    <dbReference type="NCBI Taxonomy" id="1069815"/>
    <lineage>
        <taxon>Eukaryota</taxon>
        <taxon>Metazoa</taxon>
        <taxon>Spiralia</taxon>
        <taxon>Lophotrochozoa</taxon>
        <taxon>Mollusca</taxon>
        <taxon>Bivalvia</taxon>
        <taxon>Autobranchia</taxon>
        <taxon>Heteroconchia</taxon>
        <taxon>Palaeoheterodonta</taxon>
        <taxon>Unionida</taxon>
        <taxon>Unionoidea</taxon>
        <taxon>Unionidae</taxon>
        <taxon>Unioninae</taxon>
        <taxon>Sinanodonta</taxon>
    </lineage>
</organism>